<organism evidence="2 3">
    <name type="scientific">Pseudarthrobacter humi</name>
    <dbReference type="NCBI Taxonomy" id="2952523"/>
    <lineage>
        <taxon>Bacteria</taxon>
        <taxon>Bacillati</taxon>
        <taxon>Actinomycetota</taxon>
        <taxon>Actinomycetes</taxon>
        <taxon>Micrococcales</taxon>
        <taxon>Micrococcaceae</taxon>
        <taxon>Pseudarthrobacter</taxon>
    </lineage>
</organism>
<evidence type="ECO:0000313" key="3">
    <source>
        <dbReference type="Proteomes" id="UP001524318"/>
    </source>
</evidence>
<dbReference type="PROSITE" id="PS50921">
    <property type="entry name" value="ANTAR"/>
    <property type="match status" value="1"/>
</dbReference>
<keyword evidence="3" id="KW-1185">Reference proteome</keyword>
<sequence>MPVPAGSEASIVLTVCVDRPDAFDNGDILAAEEFAMEASRILRPALRIAELKDTLQNLHAALEHRSVIDTALGVVMAQNHCDHDAAFKILMRAASTRNVKLRDIAATVLDSLSGEPLRAL</sequence>
<dbReference type="InterPro" id="IPR005561">
    <property type="entry name" value="ANTAR"/>
</dbReference>
<evidence type="ECO:0000259" key="1">
    <source>
        <dbReference type="PROSITE" id="PS50921"/>
    </source>
</evidence>
<dbReference type="Proteomes" id="UP001524318">
    <property type="component" value="Unassembled WGS sequence"/>
</dbReference>
<reference evidence="2 3" key="1">
    <citation type="submission" date="2022-06" db="EMBL/GenBank/DDBJ databases">
        <title>Pseudarthrobacter sp. strain RMG13 Genome sequencing and assembly.</title>
        <authorList>
            <person name="Kim I."/>
        </authorList>
    </citation>
    <scope>NUCLEOTIDE SEQUENCE [LARGE SCALE GENOMIC DNA]</scope>
    <source>
        <strain evidence="2 3">RMG13</strain>
    </source>
</reference>
<dbReference type="Gene3D" id="1.10.10.10">
    <property type="entry name" value="Winged helix-like DNA-binding domain superfamily/Winged helix DNA-binding domain"/>
    <property type="match status" value="1"/>
</dbReference>
<dbReference type="InterPro" id="IPR011006">
    <property type="entry name" value="CheY-like_superfamily"/>
</dbReference>
<proteinExistence type="predicted"/>
<gene>
    <name evidence="2" type="ORF">NFC73_06630</name>
</gene>
<feature type="domain" description="ANTAR" evidence="1">
    <location>
        <begin position="48"/>
        <end position="109"/>
    </location>
</feature>
<dbReference type="RefSeq" id="WP_254748694.1">
    <property type="nucleotide sequence ID" value="NZ_JANCLV010000003.1"/>
</dbReference>
<protein>
    <submittedName>
        <fullName evidence="2">ANTAR domain-containing protein</fullName>
    </submittedName>
</protein>
<dbReference type="EMBL" id="JANCLV010000003">
    <property type="protein sequence ID" value="MCP8999415.1"/>
    <property type="molecule type" value="Genomic_DNA"/>
</dbReference>
<dbReference type="Pfam" id="PF03861">
    <property type="entry name" value="ANTAR"/>
    <property type="match status" value="1"/>
</dbReference>
<comment type="caution">
    <text evidence="2">The sequence shown here is derived from an EMBL/GenBank/DDBJ whole genome shotgun (WGS) entry which is preliminary data.</text>
</comment>
<dbReference type="InterPro" id="IPR036388">
    <property type="entry name" value="WH-like_DNA-bd_sf"/>
</dbReference>
<dbReference type="SMART" id="SM01012">
    <property type="entry name" value="ANTAR"/>
    <property type="match status" value="1"/>
</dbReference>
<dbReference type="SUPFAM" id="SSF52172">
    <property type="entry name" value="CheY-like"/>
    <property type="match status" value="1"/>
</dbReference>
<name>A0ABT1LLT8_9MICC</name>
<evidence type="ECO:0000313" key="2">
    <source>
        <dbReference type="EMBL" id="MCP8999415.1"/>
    </source>
</evidence>
<accession>A0ABT1LLT8</accession>